<evidence type="ECO:0000313" key="3">
    <source>
        <dbReference type="EMBL" id="KAK1933256.1"/>
    </source>
</evidence>
<dbReference type="AlphaFoldDB" id="A0AAD9G7H4"/>
<keyword evidence="4" id="KW-1185">Reference proteome</keyword>
<feature type="signal peptide" evidence="2">
    <location>
        <begin position="1"/>
        <end position="26"/>
    </location>
</feature>
<proteinExistence type="predicted"/>
<sequence>MSISTVFRAAVLAFLAVGIGGPNVDCGFVEGPLTDELPGSLKDMLDFFGMLHSNTNVMEKVLEKINSKVGTYFTAPAVPQGQTDGNLKKTFKAISELRTVLLKAPTAYGQYSTLYPTVEYAEKYATTLINWLPILHSELYALYFQTATEAKSLGGMGWPSQNIVHETEESNLYKWLLLKKFEKGILKEGRFAPSDATHTGINVLGGGPLNHSQYGLFFLRPAWHGSNLANAVLFVNEFCQEINKDHGVISKEDLADHATKGPKVADVCKKISENLKTFNERLMALYNPPSPEEQREENNAQDVNRRLYEGKLQRDVILDYVHWLGKNLPHIRKSLKQLYDDSAKWTKSNLMDGVSSGPFKYGFVFTDDQWDGAIQGGIKKAVDDLIGSFGELLQSVDPSVAVETIQIQPSEDAQTVNDGQGIAQGGSSAGEPSRVTEPSSQVPKQEQGQVNPSTGTTTQDQATEAPASGAGAASTAGAEGVQSEESRETSGGDSKEPANLRPAGGESKPKGSSFTSTPFVGCFVTLGFLISMI</sequence>
<feature type="compositionally biased region" description="Basic and acidic residues" evidence="1">
    <location>
        <begin position="484"/>
        <end position="498"/>
    </location>
</feature>
<evidence type="ECO:0000256" key="2">
    <source>
        <dbReference type="SAM" id="SignalP"/>
    </source>
</evidence>
<dbReference type="Proteomes" id="UP001195914">
    <property type="component" value="Unassembled WGS sequence"/>
</dbReference>
<reference evidence="3" key="2">
    <citation type="submission" date="2021-05" db="EMBL/GenBank/DDBJ databases">
        <authorList>
            <person name="Pain A."/>
        </authorList>
    </citation>
    <scope>NUCLEOTIDE SEQUENCE</scope>
    <source>
        <strain evidence="3">1802A</strain>
    </source>
</reference>
<reference evidence="3" key="1">
    <citation type="journal article" date="2014" name="Nucleic Acids Res.">
        <title>The evolutionary dynamics of variant antigen genes in Babesia reveal a history of genomic innovation underlying host-parasite interaction.</title>
        <authorList>
            <person name="Jackson A.P."/>
            <person name="Otto T.D."/>
            <person name="Darby A."/>
            <person name="Ramaprasad A."/>
            <person name="Xia D."/>
            <person name="Echaide I.E."/>
            <person name="Farber M."/>
            <person name="Gahlot S."/>
            <person name="Gamble J."/>
            <person name="Gupta D."/>
            <person name="Gupta Y."/>
            <person name="Jackson L."/>
            <person name="Malandrin L."/>
            <person name="Malas T.B."/>
            <person name="Moussa E."/>
            <person name="Nair M."/>
            <person name="Reid A.J."/>
            <person name="Sanders M."/>
            <person name="Sharma J."/>
            <person name="Tracey A."/>
            <person name="Quail M.A."/>
            <person name="Weir W."/>
            <person name="Wastling J.M."/>
            <person name="Hall N."/>
            <person name="Willadsen P."/>
            <person name="Lingelbach K."/>
            <person name="Shiels B."/>
            <person name="Tait A."/>
            <person name="Berriman M."/>
            <person name="Allred D.R."/>
            <person name="Pain A."/>
        </authorList>
    </citation>
    <scope>NUCLEOTIDE SEQUENCE</scope>
    <source>
        <strain evidence="3">1802A</strain>
    </source>
</reference>
<gene>
    <name evidence="3" type="ORF">X943_002891</name>
</gene>
<feature type="region of interest" description="Disordered" evidence="1">
    <location>
        <begin position="409"/>
        <end position="518"/>
    </location>
</feature>
<dbReference type="EMBL" id="JAHBMH010000073">
    <property type="protein sequence ID" value="KAK1933256.1"/>
    <property type="molecule type" value="Genomic_DNA"/>
</dbReference>
<feature type="compositionally biased region" description="Polar residues" evidence="1">
    <location>
        <begin position="436"/>
        <end position="461"/>
    </location>
</feature>
<protein>
    <submittedName>
        <fullName evidence="3">Secreted antigen 1</fullName>
    </submittedName>
</protein>
<evidence type="ECO:0000313" key="4">
    <source>
        <dbReference type="Proteomes" id="UP001195914"/>
    </source>
</evidence>
<feature type="compositionally biased region" description="Polar residues" evidence="1">
    <location>
        <begin position="409"/>
        <end position="418"/>
    </location>
</feature>
<keyword evidence="2" id="KW-0732">Signal</keyword>
<feature type="compositionally biased region" description="Low complexity" evidence="1">
    <location>
        <begin position="462"/>
        <end position="480"/>
    </location>
</feature>
<name>A0AAD9G7H4_BABDI</name>
<feature type="chain" id="PRO_5042202170" evidence="2">
    <location>
        <begin position="27"/>
        <end position="533"/>
    </location>
</feature>
<evidence type="ECO:0000256" key="1">
    <source>
        <dbReference type="SAM" id="MobiDB-lite"/>
    </source>
</evidence>
<accession>A0AAD9G7H4</accession>
<comment type="caution">
    <text evidence="3">The sequence shown here is derived from an EMBL/GenBank/DDBJ whole genome shotgun (WGS) entry which is preliminary data.</text>
</comment>
<organism evidence="3 4">
    <name type="scientific">Babesia divergens</name>
    <dbReference type="NCBI Taxonomy" id="32595"/>
    <lineage>
        <taxon>Eukaryota</taxon>
        <taxon>Sar</taxon>
        <taxon>Alveolata</taxon>
        <taxon>Apicomplexa</taxon>
        <taxon>Aconoidasida</taxon>
        <taxon>Piroplasmida</taxon>
        <taxon>Babesiidae</taxon>
        <taxon>Babesia</taxon>
    </lineage>
</organism>